<dbReference type="InterPro" id="IPR044143">
    <property type="entry name" value="GlgB_N_E_set_prok"/>
</dbReference>
<dbReference type="UniPathway" id="UPA00164"/>
<dbReference type="Gene3D" id="2.60.40.10">
    <property type="entry name" value="Immunoglobulins"/>
    <property type="match status" value="2"/>
</dbReference>
<evidence type="ECO:0000259" key="13">
    <source>
        <dbReference type="SMART" id="SM00642"/>
    </source>
</evidence>
<evidence type="ECO:0000256" key="9">
    <source>
        <dbReference type="ARBA" id="ARBA00023056"/>
    </source>
</evidence>
<feature type="non-terminal residue" evidence="14">
    <location>
        <position position="1"/>
    </location>
</feature>
<keyword evidence="8 14" id="KW-0808">Transferase</keyword>
<feature type="active site" description="Nucleophile" evidence="12">
    <location>
        <position position="370"/>
    </location>
</feature>
<dbReference type="SUPFAM" id="SSF81296">
    <property type="entry name" value="E set domains"/>
    <property type="match status" value="1"/>
</dbReference>
<dbReference type="GO" id="GO:0004553">
    <property type="term" value="F:hydrolase activity, hydrolyzing O-glycosyl compounds"/>
    <property type="evidence" value="ECO:0007669"/>
    <property type="project" value="InterPro"/>
</dbReference>
<name>A0A6J4JWZ3_9BACT</name>
<comment type="function">
    <text evidence="2">Catalyzes the formation of the alpha-1,6-glucosidic linkages in glycogen by scission of a 1,4-alpha-linked oligosaccharide from growing alpha-1,4-glucan chains and the subsequent attachment of the oligosaccharide to the alpha-1,6 position.</text>
</comment>
<dbReference type="Gene3D" id="2.60.40.1180">
    <property type="entry name" value="Golgi alpha-mannosidase II"/>
    <property type="match status" value="1"/>
</dbReference>
<dbReference type="SUPFAM" id="SSF51011">
    <property type="entry name" value="Glycosyl hydrolase domain"/>
    <property type="match status" value="1"/>
</dbReference>
<evidence type="ECO:0000256" key="2">
    <source>
        <dbReference type="ARBA" id="ARBA00002953"/>
    </source>
</evidence>
<dbReference type="EMBL" id="CADCTU010000012">
    <property type="protein sequence ID" value="CAA9289994.1"/>
    <property type="molecule type" value="Genomic_DNA"/>
</dbReference>
<dbReference type="InterPro" id="IPR013783">
    <property type="entry name" value="Ig-like_fold"/>
</dbReference>
<dbReference type="NCBIfam" id="NF008967">
    <property type="entry name" value="PRK12313.1"/>
    <property type="match status" value="1"/>
</dbReference>
<dbReference type="PANTHER" id="PTHR43651">
    <property type="entry name" value="1,4-ALPHA-GLUCAN-BRANCHING ENZYME"/>
    <property type="match status" value="1"/>
</dbReference>
<keyword evidence="9" id="KW-0320">Glycogen biosynthesis</keyword>
<keyword evidence="7 14" id="KW-0328">Glycosyltransferase</keyword>
<dbReference type="PANTHER" id="PTHR43651:SF3">
    <property type="entry name" value="1,4-ALPHA-GLUCAN-BRANCHING ENZYME"/>
    <property type="match status" value="1"/>
</dbReference>
<dbReference type="InterPro" id="IPR004193">
    <property type="entry name" value="Glyco_hydro_13_N"/>
</dbReference>
<protein>
    <recommendedName>
        <fullName evidence="5 11">1,4-alpha-glucan branching enzyme</fullName>
        <ecNumber evidence="5 11">2.4.1.18</ecNumber>
    </recommendedName>
</protein>
<comment type="catalytic activity">
    <reaction evidence="1">
        <text>Transfers a segment of a (1-&gt;4)-alpha-D-glucan chain to a primary hydroxy group in a similar glucan chain.</text>
        <dbReference type="EC" id="2.4.1.18"/>
    </reaction>
</comment>
<reference evidence="14" key="1">
    <citation type="submission" date="2020-02" db="EMBL/GenBank/DDBJ databases">
        <authorList>
            <person name="Meier V. D."/>
        </authorList>
    </citation>
    <scope>NUCLEOTIDE SEQUENCE</scope>
    <source>
        <strain evidence="14">AVDCRST_MAG11</strain>
    </source>
</reference>
<gene>
    <name evidence="14" type="ORF">AVDCRST_MAG11-40</name>
</gene>
<dbReference type="FunFam" id="2.60.40.10:FF:000169">
    <property type="entry name" value="1,4-alpha-glucan branching enzyme GlgB"/>
    <property type="match status" value="1"/>
</dbReference>
<dbReference type="GO" id="GO:0043169">
    <property type="term" value="F:cation binding"/>
    <property type="evidence" value="ECO:0007669"/>
    <property type="project" value="InterPro"/>
</dbReference>
<dbReference type="InterPro" id="IPR006047">
    <property type="entry name" value="GH13_cat_dom"/>
</dbReference>
<dbReference type="SMART" id="SM00642">
    <property type="entry name" value="Aamy"/>
    <property type="match status" value="1"/>
</dbReference>
<dbReference type="FunFam" id="3.20.20.80:FF:000003">
    <property type="entry name" value="1,4-alpha-glucan branching enzyme GlgB"/>
    <property type="match status" value="1"/>
</dbReference>
<proteinExistence type="inferred from homology"/>
<feature type="active site" description="Proton donor" evidence="12">
    <location>
        <position position="423"/>
    </location>
</feature>
<evidence type="ECO:0000256" key="7">
    <source>
        <dbReference type="ARBA" id="ARBA00022676"/>
    </source>
</evidence>
<dbReference type="InterPro" id="IPR006407">
    <property type="entry name" value="GlgB"/>
</dbReference>
<dbReference type="CDD" id="cd11322">
    <property type="entry name" value="AmyAc_Glg_BE"/>
    <property type="match status" value="1"/>
</dbReference>
<dbReference type="FunFam" id="2.60.40.1180:FF:000002">
    <property type="entry name" value="1,4-alpha-glucan branching enzyme GlgB"/>
    <property type="match status" value="1"/>
</dbReference>
<evidence type="ECO:0000256" key="3">
    <source>
        <dbReference type="ARBA" id="ARBA00004964"/>
    </source>
</evidence>
<dbReference type="SUPFAM" id="SSF51445">
    <property type="entry name" value="(Trans)glycosidases"/>
    <property type="match status" value="1"/>
</dbReference>
<evidence type="ECO:0000256" key="6">
    <source>
        <dbReference type="ARBA" id="ARBA00022600"/>
    </source>
</evidence>
<dbReference type="HAMAP" id="MF_00685">
    <property type="entry name" value="GlgB"/>
    <property type="match status" value="1"/>
</dbReference>
<accession>A0A6J4JWZ3</accession>
<dbReference type="Gene3D" id="3.20.20.80">
    <property type="entry name" value="Glycosidases"/>
    <property type="match status" value="1"/>
</dbReference>
<evidence type="ECO:0000256" key="10">
    <source>
        <dbReference type="ARBA" id="ARBA00023277"/>
    </source>
</evidence>
<evidence type="ECO:0000256" key="4">
    <source>
        <dbReference type="ARBA" id="ARBA00009000"/>
    </source>
</evidence>
<organism evidence="14">
    <name type="scientific">uncultured Gemmatimonadaceae bacterium</name>
    <dbReference type="NCBI Taxonomy" id="246130"/>
    <lineage>
        <taxon>Bacteria</taxon>
        <taxon>Pseudomonadati</taxon>
        <taxon>Gemmatimonadota</taxon>
        <taxon>Gemmatimonadia</taxon>
        <taxon>Gemmatimonadales</taxon>
        <taxon>Gemmatimonadaceae</taxon>
        <taxon>environmental samples</taxon>
    </lineage>
</organism>
<dbReference type="CDD" id="cd02855">
    <property type="entry name" value="E_set_GBE_prok_N"/>
    <property type="match status" value="1"/>
</dbReference>
<dbReference type="Pfam" id="PF00128">
    <property type="entry name" value="Alpha-amylase"/>
    <property type="match status" value="1"/>
</dbReference>
<dbReference type="Pfam" id="PF02922">
    <property type="entry name" value="CBM_48"/>
    <property type="match status" value="1"/>
</dbReference>
<keyword evidence="6" id="KW-0321">Glycogen metabolism</keyword>
<evidence type="ECO:0000313" key="14">
    <source>
        <dbReference type="EMBL" id="CAA9289994.1"/>
    </source>
</evidence>
<evidence type="ECO:0000256" key="8">
    <source>
        <dbReference type="ARBA" id="ARBA00022679"/>
    </source>
</evidence>
<dbReference type="Pfam" id="PF02806">
    <property type="entry name" value="Alpha-amylase_C"/>
    <property type="match status" value="1"/>
</dbReference>
<feature type="domain" description="Glycosyl hydrolase family 13 catalytic" evidence="13">
    <location>
        <begin position="211"/>
        <end position="576"/>
    </location>
</feature>
<dbReference type="GO" id="GO:0005829">
    <property type="term" value="C:cytosol"/>
    <property type="evidence" value="ECO:0007669"/>
    <property type="project" value="TreeGrafter"/>
</dbReference>
<dbReference type="NCBIfam" id="NF003811">
    <property type="entry name" value="PRK05402.1"/>
    <property type="match status" value="1"/>
</dbReference>
<dbReference type="EC" id="2.4.1.18" evidence="5 11"/>
<dbReference type="GO" id="GO:0005978">
    <property type="term" value="P:glycogen biosynthetic process"/>
    <property type="evidence" value="ECO:0007669"/>
    <property type="project" value="UniProtKB-UniRule"/>
</dbReference>
<evidence type="ECO:0000256" key="5">
    <source>
        <dbReference type="ARBA" id="ARBA00012541"/>
    </source>
</evidence>
<comment type="pathway">
    <text evidence="3">Glycan biosynthesis; glycogen biosynthesis.</text>
</comment>
<dbReference type="InterPro" id="IPR013780">
    <property type="entry name" value="Glyco_hydro_b"/>
</dbReference>
<dbReference type="InterPro" id="IPR006048">
    <property type="entry name" value="A-amylase/branching_C"/>
</dbReference>
<comment type="similarity">
    <text evidence="4">Belongs to the glycosyl hydrolase 13 family. GlgB subfamily.</text>
</comment>
<evidence type="ECO:0000256" key="12">
    <source>
        <dbReference type="PIRSR" id="PIRSR000463-1"/>
    </source>
</evidence>
<dbReference type="AlphaFoldDB" id="A0A6J4JWZ3"/>
<dbReference type="GO" id="GO:0003844">
    <property type="term" value="F:1,4-alpha-glucan branching enzyme activity"/>
    <property type="evidence" value="ECO:0007669"/>
    <property type="project" value="UniProtKB-UniRule"/>
</dbReference>
<dbReference type="InterPro" id="IPR037439">
    <property type="entry name" value="Branching_enzy"/>
</dbReference>
<evidence type="ECO:0000256" key="1">
    <source>
        <dbReference type="ARBA" id="ARBA00000826"/>
    </source>
</evidence>
<dbReference type="InterPro" id="IPR014756">
    <property type="entry name" value="Ig_E-set"/>
</dbReference>
<evidence type="ECO:0000256" key="11">
    <source>
        <dbReference type="NCBIfam" id="TIGR01515"/>
    </source>
</evidence>
<dbReference type="InterPro" id="IPR017853">
    <property type="entry name" value="GH"/>
</dbReference>
<dbReference type="PIRSF" id="PIRSF000463">
    <property type="entry name" value="GlgB"/>
    <property type="match status" value="1"/>
</dbReference>
<dbReference type="NCBIfam" id="TIGR01515">
    <property type="entry name" value="branching_enzym"/>
    <property type="match status" value="1"/>
</dbReference>
<sequence length="706" mass="78573">AFHPDAARAELLVGGAAHPMQPRGSGLFAARLDGAALPLAYRLRFHFDGGGTWERDDPYRFLPTLGEVDLHLFNEGTHRRLWEKLGAHPRTVGGVDGVAFAVWAPSARAVSLVGDFCGWDSRLYPMRALGASGVHELFVPGVAAGALYKFDIRTADGGHRLKTDPYARQMEVPPGTASIVAPEDGYAWGDAAWLDASRTRDLPREPMLVYEAHLASWARVPEEGNRALTYREIAPRLAEHVARLGFTHVELLPVAEHPFGGSWGYQVSGYYAPTARHGTPDDFRFLVDTLHQAGVGVIVDWVPAHFPKDDFALRRFDGTALYEHEDPRLGEHPDWGTLIFNYGRNEVRNFLVANALYWLESFHVDALRVDAVASMLYLDYSRKAGEWLRNRHGGRENLEAIDFLREVNALIALEYPGRFTVAEESTAWPGVTKPPHEGGLGFTFKWNMGWMHDTLAYFATDPVYRSYHQGQLTFAMVYEYSERFVMPLSHDEVVHLKRSLLGKMPGDEWQRLANLRLLLAYQYTRPGKKLLFMGTELAAPDEWNHDASLPWHLAAEPAHAAFGRFVEALGRLYHERPALWRADHEYDGFSWIDVADEANSVLSYVRRDGDAHVVVVLNLTPVPRAHYRVGAPAAGAYVTRLSTDDPGFGGSGYPSEGRVETEPAPFHGFAQSMTLTLPPLGALVLVPEESRAAGAAEQGGRRTGVR</sequence>
<keyword evidence="10" id="KW-0119">Carbohydrate metabolism</keyword>